<dbReference type="Proteomes" id="UP000005837">
    <property type="component" value="Unassembled WGS sequence"/>
</dbReference>
<proteinExistence type="predicted"/>
<dbReference type="AlphaFoldDB" id="C0DTY5"/>
<sequence>MHSPTGYLKVVKSFSGSLNCHLAAIVKATIFLRQAAGCRQESVLELSRKTTPWSPPSHSSPLPPPAFSAAAIAPACAAV</sequence>
<comment type="caution">
    <text evidence="1">The sequence shown here is derived from an EMBL/GenBank/DDBJ whole genome shotgun (WGS) entry which is preliminary data.</text>
</comment>
<gene>
    <name evidence="1" type="ORF">EIKCOROL_00816</name>
</gene>
<reference evidence="1 2" key="1">
    <citation type="submission" date="2009-01" db="EMBL/GenBank/DDBJ databases">
        <authorList>
            <person name="Fulton L."/>
            <person name="Clifton S."/>
            <person name="Chinwalla A.T."/>
            <person name="Mitreva M."/>
            <person name="Sodergren E."/>
            <person name="Weinstock G."/>
            <person name="Clifton S."/>
            <person name="Dooling D.J."/>
            <person name="Fulton B."/>
            <person name="Minx P."/>
            <person name="Pepin K.H."/>
            <person name="Johnson M."/>
            <person name="Bhonagiri V."/>
            <person name="Nash W.E."/>
            <person name="Mardis E.R."/>
            <person name="Wilson R.K."/>
        </authorList>
    </citation>
    <scope>NUCLEOTIDE SEQUENCE [LARGE SCALE GENOMIC DNA]</scope>
    <source>
        <strain evidence="1 2">ATCC 23834</strain>
    </source>
</reference>
<accession>C0DTY5</accession>
<evidence type="ECO:0000313" key="2">
    <source>
        <dbReference type="Proteomes" id="UP000005837"/>
    </source>
</evidence>
<protein>
    <submittedName>
        <fullName evidence="1">Uncharacterized protein</fullName>
    </submittedName>
</protein>
<dbReference type="HOGENOM" id="CLU_2600491_0_0_4"/>
<evidence type="ECO:0000313" key="1">
    <source>
        <dbReference type="EMBL" id="EEG24183.1"/>
    </source>
</evidence>
<dbReference type="EMBL" id="ACEA01000017">
    <property type="protein sequence ID" value="EEG24183.1"/>
    <property type="molecule type" value="Genomic_DNA"/>
</dbReference>
<organism evidence="1 2">
    <name type="scientific">Eikenella corrodens ATCC 23834</name>
    <dbReference type="NCBI Taxonomy" id="546274"/>
    <lineage>
        <taxon>Bacteria</taxon>
        <taxon>Pseudomonadati</taxon>
        <taxon>Pseudomonadota</taxon>
        <taxon>Betaproteobacteria</taxon>
        <taxon>Neisseriales</taxon>
        <taxon>Neisseriaceae</taxon>
        <taxon>Eikenella</taxon>
    </lineage>
</organism>
<name>C0DTY5_EIKCO</name>